<dbReference type="SUPFAM" id="SSF55846">
    <property type="entry name" value="N-acetylmuramoyl-L-alanine amidase-like"/>
    <property type="match status" value="1"/>
</dbReference>
<proteinExistence type="predicted"/>
<evidence type="ECO:0000256" key="1">
    <source>
        <dbReference type="ARBA" id="ARBA00001561"/>
    </source>
</evidence>
<dbReference type="SMART" id="SM00644">
    <property type="entry name" value="Ami_2"/>
    <property type="match status" value="1"/>
</dbReference>
<keyword evidence="3" id="KW-0378">Hydrolase</keyword>
<comment type="catalytic activity">
    <reaction evidence="1">
        <text>Hydrolyzes the link between N-acetylmuramoyl residues and L-amino acid residues in certain cell-wall glycopeptides.</text>
        <dbReference type="EC" id="3.5.1.28"/>
    </reaction>
</comment>
<dbReference type="eggNOG" id="COG3023">
    <property type="taxonomic scope" value="Bacteria"/>
</dbReference>
<dbReference type="GO" id="GO:0009253">
    <property type="term" value="P:peptidoglycan catabolic process"/>
    <property type="evidence" value="ECO:0007669"/>
    <property type="project" value="InterPro"/>
</dbReference>
<feature type="chain" id="PRO_5003682565" description="N-acetylmuramoyl-L-alanine amidase" evidence="6">
    <location>
        <begin position="21"/>
        <end position="297"/>
    </location>
</feature>
<evidence type="ECO:0000256" key="6">
    <source>
        <dbReference type="SAM" id="SignalP"/>
    </source>
</evidence>
<keyword evidence="9" id="KW-1185">Reference proteome</keyword>
<evidence type="ECO:0000313" key="9">
    <source>
        <dbReference type="Proteomes" id="UP000006062"/>
    </source>
</evidence>
<feature type="signal peptide" evidence="6">
    <location>
        <begin position="1"/>
        <end position="20"/>
    </location>
</feature>
<dbReference type="CDD" id="cd06583">
    <property type="entry name" value="PGRP"/>
    <property type="match status" value="1"/>
</dbReference>
<evidence type="ECO:0000313" key="8">
    <source>
        <dbReference type="EMBL" id="AFL73996.1"/>
    </source>
</evidence>
<protein>
    <recommendedName>
        <fullName evidence="2">N-acetylmuramoyl-L-alanine amidase</fullName>
        <ecNumber evidence="2">3.5.1.28</ecNumber>
    </recommendedName>
</protein>
<dbReference type="GO" id="GO:0071555">
    <property type="term" value="P:cell wall organization"/>
    <property type="evidence" value="ECO:0007669"/>
    <property type="project" value="UniProtKB-KW"/>
</dbReference>
<feature type="domain" description="N-acetylmuramoyl-L-alanine amidase" evidence="7">
    <location>
        <begin position="25"/>
        <end position="172"/>
    </location>
</feature>
<dbReference type="GO" id="GO:0008745">
    <property type="term" value="F:N-acetylmuramoyl-L-alanine amidase activity"/>
    <property type="evidence" value="ECO:0007669"/>
    <property type="project" value="UniProtKB-EC"/>
</dbReference>
<evidence type="ECO:0000259" key="7">
    <source>
        <dbReference type="SMART" id="SM00644"/>
    </source>
</evidence>
<dbReference type="InterPro" id="IPR036505">
    <property type="entry name" value="Amidase/PGRP_sf"/>
</dbReference>
<dbReference type="OrthoDB" id="9794842at2"/>
<dbReference type="GO" id="GO:0009254">
    <property type="term" value="P:peptidoglycan turnover"/>
    <property type="evidence" value="ECO:0007669"/>
    <property type="project" value="TreeGrafter"/>
</dbReference>
<dbReference type="Gene3D" id="3.40.80.10">
    <property type="entry name" value="Peptidoglycan recognition protein-like"/>
    <property type="match status" value="1"/>
</dbReference>
<dbReference type="RefSeq" id="WP_014778452.1">
    <property type="nucleotide sequence ID" value="NC_018012.1"/>
</dbReference>
<feature type="compositionally biased region" description="Basic and acidic residues" evidence="5">
    <location>
        <begin position="188"/>
        <end position="202"/>
    </location>
</feature>
<dbReference type="PANTHER" id="PTHR30417:SF1">
    <property type="entry name" value="N-ACETYLMURAMOYL-L-ALANINE AMIDASE AMID"/>
    <property type="match status" value="1"/>
</dbReference>
<accession>I3YAH8</accession>
<feature type="compositionally biased region" description="Basic and acidic residues" evidence="5">
    <location>
        <begin position="212"/>
        <end position="222"/>
    </location>
</feature>
<dbReference type="Pfam" id="PF01510">
    <property type="entry name" value="Amidase_2"/>
    <property type="match status" value="1"/>
</dbReference>
<dbReference type="PANTHER" id="PTHR30417">
    <property type="entry name" value="N-ACETYLMURAMOYL-L-ALANINE AMIDASE AMID"/>
    <property type="match status" value="1"/>
</dbReference>
<evidence type="ECO:0000256" key="4">
    <source>
        <dbReference type="ARBA" id="ARBA00023316"/>
    </source>
</evidence>
<name>I3YAH8_THIV6</name>
<dbReference type="InterPro" id="IPR051206">
    <property type="entry name" value="NAMLAA_amidase_2"/>
</dbReference>
<dbReference type="HOGENOM" id="CLU_936701_0_0_6"/>
<gene>
    <name evidence="8" type="ordered locus">Thivi_2039</name>
</gene>
<evidence type="ECO:0000256" key="5">
    <source>
        <dbReference type="SAM" id="MobiDB-lite"/>
    </source>
</evidence>
<feature type="region of interest" description="Disordered" evidence="5">
    <location>
        <begin position="188"/>
        <end position="257"/>
    </location>
</feature>
<dbReference type="EC" id="3.5.1.28" evidence="2"/>
<evidence type="ECO:0000256" key="2">
    <source>
        <dbReference type="ARBA" id="ARBA00011901"/>
    </source>
</evidence>
<reference evidence="8 9" key="1">
    <citation type="submission" date="2012-06" db="EMBL/GenBank/DDBJ databases">
        <title>Complete sequence of Thiocystis violascens DSM 198.</title>
        <authorList>
            <consortium name="US DOE Joint Genome Institute"/>
            <person name="Lucas S."/>
            <person name="Han J."/>
            <person name="Lapidus A."/>
            <person name="Cheng J.-F."/>
            <person name="Goodwin L."/>
            <person name="Pitluck S."/>
            <person name="Peters L."/>
            <person name="Ovchinnikova G."/>
            <person name="Teshima H."/>
            <person name="Detter J.C."/>
            <person name="Han C."/>
            <person name="Tapia R."/>
            <person name="Land M."/>
            <person name="Hauser L."/>
            <person name="Kyrpides N."/>
            <person name="Ivanova N."/>
            <person name="Pagani I."/>
            <person name="Vogl K."/>
            <person name="Liu Z."/>
            <person name="Frigaard N.-U."/>
            <person name="Bryant D."/>
            <person name="Woyke T."/>
        </authorList>
    </citation>
    <scope>NUCLEOTIDE SEQUENCE [LARGE SCALE GENOMIC DNA]</scope>
    <source>
        <strain evidence="9">ATCC 17096 / DSM 198 / 6111</strain>
    </source>
</reference>
<evidence type="ECO:0000256" key="3">
    <source>
        <dbReference type="ARBA" id="ARBA00022801"/>
    </source>
</evidence>
<dbReference type="InterPro" id="IPR002502">
    <property type="entry name" value="Amidase_domain"/>
</dbReference>
<dbReference type="Proteomes" id="UP000006062">
    <property type="component" value="Chromosome"/>
</dbReference>
<sequence length="297" mass="32684">MRIPPYALFLLMTAAIQAEAAPCEVPVSGPPRAEPVRQVVIHATGGPDCDPARRFRGGTLDGIVAHFLRHQGTISIHYVIGRDGSVVSMVPESRVAHHVRGRNADSIGIELVNDGDGLDPFPDAQIAALASVLRGILDRHGLRFSSVKSHAELDTSSLTCEGQRIKRKQDPGAAFPWSPLQRAVESRTVEVPTVRKEERATAPDEAASQRNQRQEELRERLRQNALDQEDARTALRLSRQQRARDPEAAALAMRQGADQIGSMEEAISQLEQREKELRAELKAIGQARERATVDDSR</sequence>
<organism evidence="8 9">
    <name type="scientific">Thiocystis violascens (strain ATCC 17096 / DSM 198 / 6111)</name>
    <name type="common">Chromatium violascens</name>
    <dbReference type="NCBI Taxonomy" id="765911"/>
    <lineage>
        <taxon>Bacteria</taxon>
        <taxon>Pseudomonadati</taxon>
        <taxon>Pseudomonadota</taxon>
        <taxon>Gammaproteobacteria</taxon>
        <taxon>Chromatiales</taxon>
        <taxon>Chromatiaceae</taxon>
        <taxon>Thiocystis</taxon>
    </lineage>
</organism>
<keyword evidence="4" id="KW-0961">Cell wall biogenesis/degradation</keyword>
<dbReference type="KEGG" id="tvi:Thivi_2039"/>
<dbReference type="EMBL" id="CP003154">
    <property type="protein sequence ID" value="AFL73996.1"/>
    <property type="molecule type" value="Genomic_DNA"/>
</dbReference>
<keyword evidence="6" id="KW-0732">Signal</keyword>
<dbReference type="STRING" id="765911.Thivi_2039"/>
<dbReference type="AlphaFoldDB" id="I3YAH8"/>